<keyword evidence="2" id="KW-1185">Reference proteome</keyword>
<reference evidence="1" key="1">
    <citation type="submission" date="2021-12" db="EMBL/GenBank/DDBJ databases">
        <authorList>
            <person name="King R."/>
        </authorList>
    </citation>
    <scope>NUCLEOTIDE SEQUENCE</scope>
</reference>
<dbReference type="EMBL" id="OV121138">
    <property type="protein sequence ID" value="CAH0560445.1"/>
    <property type="molecule type" value="Genomic_DNA"/>
</dbReference>
<proteinExistence type="predicted"/>
<dbReference type="AlphaFoldDB" id="A0A9P0BDH8"/>
<name>A0A9P0BDH8_BRAAE</name>
<accession>A0A9P0BDH8</accession>
<dbReference type="Proteomes" id="UP001154078">
    <property type="component" value="Chromosome 7"/>
</dbReference>
<gene>
    <name evidence="1" type="ORF">MELIAE_LOCUS10195</name>
</gene>
<protein>
    <submittedName>
        <fullName evidence="1">Uncharacterized protein</fullName>
    </submittedName>
</protein>
<evidence type="ECO:0000313" key="1">
    <source>
        <dbReference type="EMBL" id="CAH0560445.1"/>
    </source>
</evidence>
<evidence type="ECO:0000313" key="2">
    <source>
        <dbReference type="Proteomes" id="UP001154078"/>
    </source>
</evidence>
<organism evidence="1 2">
    <name type="scientific">Brassicogethes aeneus</name>
    <name type="common">Rape pollen beetle</name>
    <name type="synonym">Meligethes aeneus</name>
    <dbReference type="NCBI Taxonomy" id="1431903"/>
    <lineage>
        <taxon>Eukaryota</taxon>
        <taxon>Metazoa</taxon>
        <taxon>Ecdysozoa</taxon>
        <taxon>Arthropoda</taxon>
        <taxon>Hexapoda</taxon>
        <taxon>Insecta</taxon>
        <taxon>Pterygota</taxon>
        <taxon>Neoptera</taxon>
        <taxon>Endopterygota</taxon>
        <taxon>Coleoptera</taxon>
        <taxon>Polyphaga</taxon>
        <taxon>Cucujiformia</taxon>
        <taxon>Nitidulidae</taxon>
        <taxon>Meligethinae</taxon>
        <taxon>Brassicogethes</taxon>
    </lineage>
</organism>
<dbReference type="OrthoDB" id="7594656at2759"/>
<sequence>MPYHEAIYCELEEKGLLNTMEFLKQLITFQETSRKQGADTASANKPRLVNSKNHLDYLVDGLSKAEIAEKKAKKYCFDEAKWEWLGEQLVIQSKAASSRLEGNKLQLKAISEYMHGRFIIETTDSKELGIVHLESCRETSNGKPWKAKAFFPEHKQSLAEEVCLTLYHMYYNEAKELLKTFPKNAGKYALLAKKRAMQACFTEGITESMLLKGITDLVDNNLELAIQSMVAAFGVQMKNEAYDPRLKIAMEKLRSA</sequence>